<keyword evidence="5" id="KW-1185">Reference proteome</keyword>
<dbReference type="AlphaFoldDB" id="A0A5B7WQ80"/>
<keyword evidence="2" id="KW-1133">Transmembrane helix</keyword>
<keyword evidence="2" id="KW-0812">Transmembrane</keyword>
<name>A0A5B7WQ80_9MICC</name>
<proteinExistence type="predicted"/>
<dbReference type="Proteomes" id="UP000307000">
    <property type="component" value="Chromosome"/>
</dbReference>
<evidence type="ECO:0000313" key="5">
    <source>
        <dbReference type="Proteomes" id="UP000307000"/>
    </source>
</evidence>
<dbReference type="Pfam" id="PF13399">
    <property type="entry name" value="LytR_C"/>
    <property type="match status" value="1"/>
</dbReference>
<dbReference type="EMBL" id="CP034412">
    <property type="protein sequence ID" value="QCY46221.1"/>
    <property type="molecule type" value="Genomic_DNA"/>
</dbReference>
<dbReference type="RefSeq" id="WP_138925642.1">
    <property type="nucleotide sequence ID" value="NZ_CP034412.1"/>
</dbReference>
<feature type="compositionally biased region" description="Low complexity" evidence="1">
    <location>
        <begin position="72"/>
        <end position="99"/>
    </location>
</feature>
<evidence type="ECO:0000256" key="1">
    <source>
        <dbReference type="SAM" id="MobiDB-lite"/>
    </source>
</evidence>
<dbReference type="Gene3D" id="3.30.70.2390">
    <property type="match status" value="1"/>
</dbReference>
<feature type="region of interest" description="Disordered" evidence="1">
    <location>
        <begin position="70"/>
        <end position="99"/>
    </location>
</feature>
<gene>
    <name evidence="4" type="ORF">GcLGCM259_0455</name>
</gene>
<feature type="domain" description="LytR/CpsA/Psr regulator C-terminal" evidence="3">
    <location>
        <begin position="111"/>
        <end position="195"/>
    </location>
</feature>
<accession>A0A5B7WQ80</accession>
<evidence type="ECO:0000256" key="2">
    <source>
        <dbReference type="SAM" id="Phobius"/>
    </source>
</evidence>
<dbReference type="InterPro" id="IPR027381">
    <property type="entry name" value="LytR/CpsA/Psr_C"/>
</dbReference>
<feature type="transmembrane region" description="Helical" evidence="2">
    <location>
        <begin position="42"/>
        <end position="61"/>
    </location>
</feature>
<sequence length="201" mass="21553">MTNYPRDEFDRVPEFNTRVGSHHANGWAQAAASKDKGGKFRWVAIAAVLVLLVGAVSYFFFGPNGQNQLMGSTPTPSPTASASAEPSSESPSPSESPTASSIIDEDLVLYQVRVGIYNGAGVAGIAGQAQQLLLDEGFTGSFTDNWVRDETESAVYYTTEQYRMTAEKAAEVLQIEAVYQTQNIPNPVTVVLGADDPLPSE</sequence>
<dbReference type="KEGG" id="gcr:GcLGCM259_0455"/>
<keyword evidence="2" id="KW-0472">Membrane</keyword>
<reference evidence="4 5" key="1">
    <citation type="submission" date="2018-12" db="EMBL/GenBank/DDBJ databases">
        <title>Complete Genome Sequence of Glutamicibacter creatinolyticus strain LGCM259,isolated from an abscess of a 12-year-old mare in Italy.</title>
        <authorList>
            <person name="Santos R.G."/>
            <person name="Silva A.L."/>
            <person name="Seyffert N."/>
            <person name="Castro T.L.P."/>
            <person name="Attili A.R."/>
            <person name="Rifici C."/>
            <person name="Mazzullo G."/>
            <person name="Brenig B."/>
            <person name="Venanzi F."/>
            <person name="Azevedo V."/>
        </authorList>
    </citation>
    <scope>NUCLEOTIDE SEQUENCE [LARGE SCALE GENOMIC DNA]</scope>
    <source>
        <strain evidence="4 5">LGCM 259</strain>
    </source>
</reference>
<evidence type="ECO:0000313" key="4">
    <source>
        <dbReference type="EMBL" id="QCY46221.1"/>
    </source>
</evidence>
<organism evidence="4 5">
    <name type="scientific">Glutamicibacter creatinolyticus</name>
    <dbReference type="NCBI Taxonomy" id="162496"/>
    <lineage>
        <taxon>Bacteria</taxon>
        <taxon>Bacillati</taxon>
        <taxon>Actinomycetota</taxon>
        <taxon>Actinomycetes</taxon>
        <taxon>Micrococcales</taxon>
        <taxon>Micrococcaceae</taxon>
        <taxon>Glutamicibacter</taxon>
    </lineage>
</organism>
<protein>
    <recommendedName>
        <fullName evidence="3">LytR/CpsA/Psr regulator C-terminal domain-containing protein</fullName>
    </recommendedName>
</protein>
<evidence type="ECO:0000259" key="3">
    <source>
        <dbReference type="Pfam" id="PF13399"/>
    </source>
</evidence>